<protein>
    <submittedName>
        <fullName evidence="2">Uncharacterized protein</fullName>
    </submittedName>
</protein>
<dbReference type="AlphaFoldDB" id="A0A450SYQ7"/>
<accession>A0A450SYQ7</accession>
<feature type="transmembrane region" description="Helical" evidence="1">
    <location>
        <begin position="6"/>
        <end position="25"/>
    </location>
</feature>
<feature type="transmembrane region" description="Helical" evidence="1">
    <location>
        <begin position="32"/>
        <end position="48"/>
    </location>
</feature>
<gene>
    <name evidence="2" type="ORF">BECKDK2373C_GA0170839_107119</name>
</gene>
<dbReference type="EMBL" id="CAADEY010000071">
    <property type="protein sequence ID" value="VFJ59374.1"/>
    <property type="molecule type" value="Genomic_DNA"/>
</dbReference>
<keyword evidence="1" id="KW-0812">Transmembrane</keyword>
<evidence type="ECO:0000313" key="2">
    <source>
        <dbReference type="EMBL" id="VFJ59374.1"/>
    </source>
</evidence>
<name>A0A450SYQ7_9GAMM</name>
<keyword evidence="1" id="KW-1133">Transmembrane helix</keyword>
<reference evidence="2" key="1">
    <citation type="submission" date="2019-02" db="EMBL/GenBank/DDBJ databases">
        <authorList>
            <person name="Gruber-Vodicka R. H."/>
            <person name="Seah K. B. B."/>
        </authorList>
    </citation>
    <scope>NUCLEOTIDE SEQUENCE</scope>
    <source>
        <strain evidence="2">BECK_DK161</strain>
    </source>
</reference>
<evidence type="ECO:0000256" key="1">
    <source>
        <dbReference type="SAM" id="Phobius"/>
    </source>
</evidence>
<sequence length="51" mass="5723">MTAIYFIVGTVYLLSLIVGLVAPTYYTYIKDMLLSLSYFVFGIIIVFGDGF</sequence>
<keyword evidence="1" id="KW-0472">Membrane</keyword>
<proteinExistence type="predicted"/>
<organism evidence="2">
    <name type="scientific">Candidatus Kentrum sp. DK</name>
    <dbReference type="NCBI Taxonomy" id="2126562"/>
    <lineage>
        <taxon>Bacteria</taxon>
        <taxon>Pseudomonadati</taxon>
        <taxon>Pseudomonadota</taxon>
        <taxon>Gammaproteobacteria</taxon>
        <taxon>Candidatus Kentrum</taxon>
    </lineage>
</organism>